<sequence length="449" mass="47679">MPSGHGTERGGRASYSGVAARPTGNGPRVSRFRVKGGSAVASPTPPYGVPNGPGATPVPPELARLLRDELESVADEVEEEVCRQVPEYAARAADEASRALLRSGVVQALTLFVDHIADPRARGDSIAAIYHELGRGEALLGHSLETLQSALRVGGLHAWRLLGRTTEELGLDSSVMAGLGELAFRTVHEVAEAAAAGYAEGQLRRTDELERRRGRLLALLLGEGPVSPEAVRDLAHGARWSVPAQVAVVVLAASPDQREERPLAAAGALVDMESRPPRMLVPDPDGSGGFGGRAFTLALRGRPAAIGPSVPLTEAARSLRWATRALGLMGRGILPRQGVVRCADHLSTLLLHSDEPLLARLRSQVLAPLDTVAEGPRGRLAETLLAWLLGGGNVPDVAARLHVHPQTVRYRLRQLEKLFGDALHDPVTRLDLILALRAEALRDDDASPA</sequence>
<feature type="domain" description="PucR C-terminal helix-turn-helix" evidence="2">
    <location>
        <begin position="380"/>
        <end position="438"/>
    </location>
</feature>
<dbReference type="Pfam" id="PF25906">
    <property type="entry name" value="PucR-like_N"/>
    <property type="match status" value="1"/>
</dbReference>
<keyword evidence="5" id="KW-1185">Reference proteome</keyword>
<dbReference type="InterPro" id="IPR058663">
    <property type="entry name" value="PucR-like_N"/>
</dbReference>
<dbReference type="InterPro" id="IPR025736">
    <property type="entry name" value="PucR_C-HTH_dom"/>
</dbReference>
<dbReference type="Gene3D" id="1.10.10.2840">
    <property type="entry name" value="PucR C-terminal helix-turn-helix domain"/>
    <property type="match status" value="1"/>
</dbReference>
<feature type="region of interest" description="Disordered" evidence="1">
    <location>
        <begin position="36"/>
        <end position="55"/>
    </location>
</feature>
<dbReference type="HOGENOM" id="CLU_044949_0_0_11"/>
<feature type="domain" description="PucR-like N-terminal" evidence="3">
    <location>
        <begin position="58"/>
        <end position="221"/>
    </location>
</feature>
<dbReference type="EMBL" id="FN554889">
    <property type="protein sequence ID" value="CBG74858.1"/>
    <property type="molecule type" value="Genomic_DNA"/>
</dbReference>
<dbReference type="InterPro" id="IPR051448">
    <property type="entry name" value="CdaR-like_regulators"/>
</dbReference>
<gene>
    <name evidence="4" type="ordered locus">SCAB_78941</name>
</gene>
<protein>
    <submittedName>
        <fullName evidence="4">Uncharacterized protein</fullName>
    </submittedName>
</protein>
<feature type="region of interest" description="Disordered" evidence="1">
    <location>
        <begin position="1"/>
        <end position="31"/>
    </location>
</feature>
<dbReference type="AlphaFoldDB" id="C9ZCR9"/>
<name>C9ZCR9_STRSW</name>
<reference evidence="4 5" key="1">
    <citation type="journal article" date="2010" name="Mol. Plant Microbe Interact.">
        <title>Streptomyces scabies 87-22 contains a coronafacic acid-like biosynthetic cluster that contributes to plant-microbe interactions.</title>
        <authorList>
            <person name="Bignell D.R."/>
            <person name="Seipke R.F."/>
            <person name="Huguet-Tapia J.C."/>
            <person name="Chambers A.H."/>
            <person name="Parry R.J."/>
            <person name="Loria R."/>
        </authorList>
    </citation>
    <scope>NUCLEOTIDE SEQUENCE [LARGE SCALE GENOMIC DNA]</scope>
    <source>
        <strain evidence="4 5">87.22</strain>
    </source>
</reference>
<evidence type="ECO:0000313" key="5">
    <source>
        <dbReference type="Proteomes" id="UP000001444"/>
    </source>
</evidence>
<evidence type="ECO:0000259" key="2">
    <source>
        <dbReference type="Pfam" id="PF13556"/>
    </source>
</evidence>
<accession>C9ZCR9</accession>
<dbReference type="InterPro" id="IPR042070">
    <property type="entry name" value="PucR_C-HTH_sf"/>
</dbReference>
<dbReference type="PANTHER" id="PTHR33744">
    <property type="entry name" value="CARBOHYDRATE DIACID REGULATOR"/>
    <property type="match status" value="1"/>
</dbReference>
<dbReference type="PANTHER" id="PTHR33744:SF1">
    <property type="entry name" value="DNA-BINDING TRANSCRIPTIONAL ACTIVATOR ADER"/>
    <property type="match status" value="1"/>
</dbReference>
<dbReference type="Pfam" id="PF13556">
    <property type="entry name" value="HTH_30"/>
    <property type="match status" value="1"/>
</dbReference>
<dbReference type="STRING" id="680198.SCAB_78941"/>
<evidence type="ECO:0000256" key="1">
    <source>
        <dbReference type="SAM" id="MobiDB-lite"/>
    </source>
</evidence>
<evidence type="ECO:0000313" key="4">
    <source>
        <dbReference type="EMBL" id="CBG74858.1"/>
    </source>
</evidence>
<feature type="compositionally biased region" description="Basic and acidic residues" evidence="1">
    <location>
        <begin position="1"/>
        <end position="11"/>
    </location>
</feature>
<dbReference type="Proteomes" id="UP000001444">
    <property type="component" value="Chromosome"/>
</dbReference>
<organism evidence="4 5">
    <name type="scientific">Streptomyces scabiei (strain 87.22)</name>
    <dbReference type="NCBI Taxonomy" id="680198"/>
    <lineage>
        <taxon>Bacteria</taxon>
        <taxon>Bacillati</taxon>
        <taxon>Actinomycetota</taxon>
        <taxon>Actinomycetes</taxon>
        <taxon>Kitasatosporales</taxon>
        <taxon>Streptomycetaceae</taxon>
        <taxon>Streptomyces</taxon>
    </lineage>
</organism>
<proteinExistence type="predicted"/>
<dbReference type="KEGG" id="scb:SCAB_78941"/>
<evidence type="ECO:0000259" key="3">
    <source>
        <dbReference type="Pfam" id="PF25906"/>
    </source>
</evidence>
<dbReference type="eggNOG" id="COG2508">
    <property type="taxonomic scope" value="Bacteria"/>
</dbReference>